<dbReference type="GO" id="GO:0005096">
    <property type="term" value="F:GTPase activator activity"/>
    <property type="evidence" value="ECO:0007669"/>
    <property type="project" value="TreeGrafter"/>
</dbReference>
<keyword evidence="5" id="KW-1185">Reference proteome</keyword>
<dbReference type="AlphaFoldDB" id="A0A087SWB2"/>
<dbReference type="GO" id="GO:0031267">
    <property type="term" value="F:small GTPase binding"/>
    <property type="evidence" value="ECO:0007669"/>
    <property type="project" value="TreeGrafter"/>
</dbReference>
<dbReference type="EMBL" id="KK112243">
    <property type="protein sequence ID" value="KFM57151.1"/>
    <property type="molecule type" value="Genomic_DNA"/>
</dbReference>
<keyword evidence="1" id="KW-0175">Coiled coil</keyword>
<evidence type="ECO:0000313" key="5">
    <source>
        <dbReference type="Proteomes" id="UP000054359"/>
    </source>
</evidence>
<accession>A0A087SWB2</accession>
<feature type="non-terminal residue" evidence="4">
    <location>
        <position position="537"/>
    </location>
</feature>
<dbReference type="Gene3D" id="1.10.472.80">
    <property type="entry name" value="Ypt/Rab-GAP domain of gyp1p, domain 3"/>
    <property type="match status" value="1"/>
</dbReference>
<dbReference type="SUPFAM" id="SSF47923">
    <property type="entry name" value="Ypt/Rab-GAP domain of gyp1p"/>
    <property type="match status" value="2"/>
</dbReference>
<reference evidence="4 5" key="1">
    <citation type="submission" date="2013-11" db="EMBL/GenBank/DDBJ databases">
        <title>Genome sequencing of Stegodyphus mimosarum.</title>
        <authorList>
            <person name="Bechsgaard J."/>
        </authorList>
    </citation>
    <scope>NUCLEOTIDE SEQUENCE [LARGE SCALE GENOMIC DNA]</scope>
</reference>
<evidence type="ECO:0000313" key="4">
    <source>
        <dbReference type="EMBL" id="KFM57151.1"/>
    </source>
</evidence>
<feature type="coiled-coil region" evidence="1">
    <location>
        <begin position="16"/>
        <end position="57"/>
    </location>
</feature>
<dbReference type="FunFam" id="1.10.8.270:FF:000026">
    <property type="entry name" value="TBC (Tre-2/Bub2/Cdc16) domain family"/>
    <property type="match status" value="1"/>
</dbReference>
<dbReference type="PROSITE" id="PS50086">
    <property type="entry name" value="TBC_RABGAP"/>
    <property type="match status" value="1"/>
</dbReference>
<proteinExistence type="predicted"/>
<protein>
    <submittedName>
        <fullName evidence="4">TBC1 domain family member 2B</fullName>
    </submittedName>
</protein>
<dbReference type="InterPro" id="IPR000195">
    <property type="entry name" value="Rab-GAP-TBC_dom"/>
</dbReference>
<dbReference type="OrthoDB" id="294251at2759"/>
<name>A0A087SWB2_STEMI</name>
<evidence type="ECO:0000256" key="1">
    <source>
        <dbReference type="SAM" id="Coils"/>
    </source>
</evidence>
<feature type="region of interest" description="Disordered" evidence="2">
    <location>
        <begin position="85"/>
        <end position="106"/>
    </location>
</feature>
<sequence>MQMYQLNDAKEYLKMLNEKDEQIVKLVHDTQKLKEELEKLQQHVVSLKMEVTDLQKSNQLFQEMLMQKDKTIMTLTNEVFELETEKQDEMHRNREPSISEAQKVEVSPKETMSYEDLKDAVQAFELQNRFLNNELLELNKLRRDDEERFHLLSVKCSEWEARSYQMQSKLLFLLNELKRTGNSNHKIVGELLQECMEEGATFTNIIPSWSRENMYDELGFNWKWAKEDLLSTKASNLKQKSEIISNKAKDPELATWHSKWDNFIVSLGSKDLQRSAELKTLIRMGVPHEYKGKIWNGCVKMWLKNEKQHLTSNYYNILLTSREYISKLDPSSKQIELDLLRTLPNNRHYEDLDSDGIPKLRRVLLAYSRHDPIIGYCQGLNRLAAIALLFLDEESAFWCLVAITTYIMPKGYYNRTLIASLVDQRVLKDIMADKLPRLHSHFEQNNVDLSLFTFNWFLTVFVDNIPVDIYLRIWDAFLYEGNKVLFRFALAFFKLCENEIHEMNDYMAINKYLRNIADQNIDVKKLAHNRTGRAEKI</sequence>
<dbReference type="PANTHER" id="PTHR47219:SF20">
    <property type="entry name" value="TBC1 DOMAIN FAMILY MEMBER 2B"/>
    <property type="match status" value="1"/>
</dbReference>
<dbReference type="InterPro" id="IPR035969">
    <property type="entry name" value="Rab-GAP_TBC_sf"/>
</dbReference>
<organism evidence="4 5">
    <name type="scientific">Stegodyphus mimosarum</name>
    <name type="common">African social velvet spider</name>
    <dbReference type="NCBI Taxonomy" id="407821"/>
    <lineage>
        <taxon>Eukaryota</taxon>
        <taxon>Metazoa</taxon>
        <taxon>Ecdysozoa</taxon>
        <taxon>Arthropoda</taxon>
        <taxon>Chelicerata</taxon>
        <taxon>Arachnida</taxon>
        <taxon>Araneae</taxon>
        <taxon>Araneomorphae</taxon>
        <taxon>Entelegynae</taxon>
        <taxon>Eresoidea</taxon>
        <taxon>Eresidae</taxon>
        <taxon>Stegodyphus</taxon>
    </lineage>
</organism>
<dbReference type="Gene3D" id="1.10.8.270">
    <property type="entry name" value="putative rabgap domain of human tbc1 domain family member 14 like domains"/>
    <property type="match status" value="1"/>
</dbReference>
<dbReference type="OMA" id="NDYMAIN"/>
<dbReference type="Pfam" id="PF00566">
    <property type="entry name" value="RabGAP-TBC"/>
    <property type="match status" value="1"/>
</dbReference>
<evidence type="ECO:0000256" key="2">
    <source>
        <dbReference type="SAM" id="MobiDB-lite"/>
    </source>
</evidence>
<feature type="coiled-coil region" evidence="1">
    <location>
        <begin position="114"/>
        <end position="148"/>
    </location>
</feature>
<dbReference type="SMART" id="SM00164">
    <property type="entry name" value="TBC"/>
    <property type="match status" value="1"/>
</dbReference>
<dbReference type="PANTHER" id="PTHR47219">
    <property type="entry name" value="RAB GTPASE-ACTIVATING PROTEIN 1-LIKE"/>
    <property type="match status" value="1"/>
</dbReference>
<gene>
    <name evidence="4" type="ORF">X975_21509</name>
</gene>
<dbReference type="Proteomes" id="UP000054359">
    <property type="component" value="Unassembled WGS sequence"/>
</dbReference>
<feature type="domain" description="Rab-GAP TBC" evidence="3">
    <location>
        <begin position="285"/>
        <end position="481"/>
    </location>
</feature>
<dbReference type="InterPro" id="IPR050302">
    <property type="entry name" value="Rab_GAP_TBC_domain"/>
</dbReference>
<dbReference type="STRING" id="407821.A0A087SWB2"/>
<evidence type="ECO:0000259" key="3">
    <source>
        <dbReference type="PROSITE" id="PS50086"/>
    </source>
</evidence>